<dbReference type="PANTHER" id="PTHR34861">
    <property type="match status" value="1"/>
</dbReference>
<dbReference type="AlphaFoldDB" id="A0A2V5J6B2"/>
<gene>
    <name evidence="2" type="ORF">BP00DRAFT_374674</name>
</gene>
<evidence type="ECO:0000313" key="2">
    <source>
        <dbReference type="EMBL" id="PYI29796.1"/>
    </source>
</evidence>
<reference evidence="2 3" key="1">
    <citation type="submission" date="2018-02" db="EMBL/GenBank/DDBJ databases">
        <title>The genomes of Aspergillus section Nigri reveals drivers in fungal speciation.</title>
        <authorList>
            <consortium name="DOE Joint Genome Institute"/>
            <person name="Vesth T.C."/>
            <person name="Nybo J."/>
            <person name="Theobald S."/>
            <person name="Brandl J."/>
            <person name="Frisvad J.C."/>
            <person name="Nielsen K.F."/>
            <person name="Lyhne E.K."/>
            <person name="Kogle M.E."/>
            <person name="Kuo A."/>
            <person name="Riley R."/>
            <person name="Clum A."/>
            <person name="Nolan M."/>
            <person name="Lipzen A."/>
            <person name="Salamov A."/>
            <person name="Henrissat B."/>
            <person name="Wiebenga A."/>
            <person name="De vries R.P."/>
            <person name="Grigoriev I.V."/>
            <person name="Mortensen U.H."/>
            <person name="Andersen M.R."/>
            <person name="Baker S.E."/>
        </authorList>
    </citation>
    <scope>NUCLEOTIDE SEQUENCE [LARGE SCALE GENOMIC DNA]</scope>
    <source>
        <strain evidence="2 3">CBS 114.80</strain>
    </source>
</reference>
<comment type="similarity">
    <text evidence="1">Belongs to the Cyclase 1 superfamily.</text>
</comment>
<keyword evidence="3" id="KW-1185">Reference proteome</keyword>
<organism evidence="2 3">
    <name type="scientific">Aspergillus indologenus CBS 114.80</name>
    <dbReference type="NCBI Taxonomy" id="1450541"/>
    <lineage>
        <taxon>Eukaryota</taxon>
        <taxon>Fungi</taxon>
        <taxon>Dikarya</taxon>
        <taxon>Ascomycota</taxon>
        <taxon>Pezizomycotina</taxon>
        <taxon>Eurotiomycetes</taxon>
        <taxon>Eurotiomycetidae</taxon>
        <taxon>Eurotiales</taxon>
        <taxon>Aspergillaceae</taxon>
        <taxon>Aspergillus</taxon>
        <taxon>Aspergillus subgen. Circumdati</taxon>
    </lineage>
</organism>
<dbReference type="InterPro" id="IPR007325">
    <property type="entry name" value="KFase/CYL"/>
</dbReference>
<dbReference type="Proteomes" id="UP000248817">
    <property type="component" value="Unassembled WGS sequence"/>
</dbReference>
<dbReference type="GO" id="GO:0019441">
    <property type="term" value="P:L-tryptophan catabolic process to kynurenine"/>
    <property type="evidence" value="ECO:0007669"/>
    <property type="project" value="InterPro"/>
</dbReference>
<dbReference type="PANTHER" id="PTHR34861:SF8">
    <property type="entry name" value="CYCLASE"/>
    <property type="match status" value="1"/>
</dbReference>
<dbReference type="Gene3D" id="3.50.30.50">
    <property type="entry name" value="Putative cyclase"/>
    <property type="match status" value="1"/>
</dbReference>
<evidence type="ECO:0008006" key="4">
    <source>
        <dbReference type="Google" id="ProtNLM"/>
    </source>
</evidence>
<protein>
    <recommendedName>
        <fullName evidence="4">Cyclase</fullName>
    </recommendedName>
</protein>
<evidence type="ECO:0000313" key="3">
    <source>
        <dbReference type="Proteomes" id="UP000248817"/>
    </source>
</evidence>
<dbReference type="GO" id="GO:0004061">
    <property type="term" value="F:arylformamidase activity"/>
    <property type="evidence" value="ECO:0007669"/>
    <property type="project" value="InterPro"/>
</dbReference>
<proteinExistence type="inferred from homology"/>
<dbReference type="InterPro" id="IPR037175">
    <property type="entry name" value="KFase_sf"/>
</dbReference>
<name>A0A2V5J6B2_9EURO</name>
<accession>A0A2V5J6B2</accession>
<dbReference type="EMBL" id="KZ825526">
    <property type="protein sequence ID" value="PYI29796.1"/>
    <property type="molecule type" value="Genomic_DNA"/>
</dbReference>
<dbReference type="Pfam" id="PF04199">
    <property type="entry name" value="Cyclase"/>
    <property type="match status" value="1"/>
</dbReference>
<sequence>MLSSTRTADSTQGVSVAMTDRQSLFDTPFDLLPNPKQVWVGEPGSQEEGLGKLSILTPEVVAKAAATEIKTGRRVTMAWELTKLDYPNLNREPCHHRIVPLLGGVAFDDVYTMNPQQSSQWDGLRHFSQSVPGQPERVFYGGTTVEEITDRKNDRIGIQHWAREGLAGRGVLIDYATWAEKRGIQYSTFSTHQIRLSDIIQVAKESNVVFQKGDILFIRIGVTKEWDTVMTHSQKQRYSENPEPQHAGVEATVDVLRWLWDTGFAAIASDAISWEVFPPQSPDLFLHEYVLAGWGMPIGELFDLEALARTCEDLKRWTFFVTSVPLNMPGGVSSPPNAMAIF</sequence>
<evidence type="ECO:0000256" key="1">
    <source>
        <dbReference type="ARBA" id="ARBA00007865"/>
    </source>
</evidence>
<dbReference type="SUPFAM" id="SSF102198">
    <property type="entry name" value="Putative cyclase"/>
    <property type="match status" value="1"/>
</dbReference>